<feature type="region of interest" description="Disordered" evidence="6">
    <location>
        <begin position="136"/>
        <end position="231"/>
    </location>
</feature>
<reference evidence="8" key="1">
    <citation type="submission" date="2023-05" db="EMBL/GenBank/DDBJ databases">
        <title>Genome and transcriptome analyses reveal genes involved in the formation of fine ridges on petal epidermal cells in Hibiscus trionum.</title>
        <authorList>
            <person name="Koshimizu S."/>
            <person name="Masuda S."/>
            <person name="Ishii T."/>
            <person name="Shirasu K."/>
            <person name="Hoshino A."/>
            <person name="Arita M."/>
        </authorList>
    </citation>
    <scope>NUCLEOTIDE SEQUENCE</scope>
    <source>
        <strain evidence="8">Hamamatsu line</strain>
    </source>
</reference>
<sequence length="321" mass="36029">MEESLMKMKRSRDDDDVGGVAVKKEKTADEESAAVVLPKVGDETPYCENDDMKPSSPAKKDLSSSNNKVSVKSDTGITEAEHSMASSSSRKEQDEQLESAKAKMGEVREENQRLKMHLDRIIKDYQKLQMQFYDTVGQDSNKSDHQEQQAEEEPELVSLTLGRFSGDSERDDKDKGSSTSHEKEEKRGNQGLSLALDYKLEASKSELDNEPLQNSSPVNGSEEHKEDEVLQQNPAKKVRVCVRTRCDTPTMNDGCQWRKYGQKIAKGNPCPRAYYRCTVAPACPVRKQVQRYAQDMSILITTYEGTHNHPLPVSATAMACW</sequence>
<evidence type="ECO:0000256" key="6">
    <source>
        <dbReference type="SAM" id="MobiDB-lite"/>
    </source>
</evidence>
<dbReference type="SUPFAM" id="SSF118290">
    <property type="entry name" value="WRKY DNA-binding domain"/>
    <property type="match status" value="1"/>
</dbReference>
<feature type="domain" description="WRKY" evidence="7">
    <location>
        <begin position="246"/>
        <end position="312"/>
    </location>
</feature>
<organism evidence="8 9">
    <name type="scientific">Hibiscus trionum</name>
    <name type="common">Flower of an hour</name>
    <dbReference type="NCBI Taxonomy" id="183268"/>
    <lineage>
        <taxon>Eukaryota</taxon>
        <taxon>Viridiplantae</taxon>
        <taxon>Streptophyta</taxon>
        <taxon>Embryophyta</taxon>
        <taxon>Tracheophyta</taxon>
        <taxon>Spermatophyta</taxon>
        <taxon>Magnoliopsida</taxon>
        <taxon>eudicotyledons</taxon>
        <taxon>Gunneridae</taxon>
        <taxon>Pentapetalae</taxon>
        <taxon>rosids</taxon>
        <taxon>malvids</taxon>
        <taxon>Malvales</taxon>
        <taxon>Malvaceae</taxon>
        <taxon>Malvoideae</taxon>
        <taxon>Hibiscus</taxon>
    </lineage>
</organism>
<proteinExistence type="predicted"/>
<feature type="region of interest" description="Disordered" evidence="6">
    <location>
        <begin position="1"/>
        <end position="113"/>
    </location>
</feature>
<dbReference type="SMART" id="SM00774">
    <property type="entry name" value="WRKY"/>
    <property type="match status" value="1"/>
</dbReference>
<protein>
    <recommendedName>
        <fullName evidence="7">WRKY domain-containing protein</fullName>
    </recommendedName>
</protein>
<dbReference type="GO" id="GO:0043565">
    <property type="term" value="F:sequence-specific DNA binding"/>
    <property type="evidence" value="ECO:0007669"/>
    <property type="project" value="InterPro"/>
</dbReference>
<dbReference type="GO" id="GO:0003700">
    <property type="term" value="F:DNA-binding transcription factor activity"/>
    <property type="evidence" value="ECO:0007669"/>
    <property type="project" value="InterPro"/>
</dbReference>
<comment type="caution">
    <text evidence="8">The sequence shown here is derived from an EMBL/GenBank/DDBJ whole genome shotgun (WGS) entry which is preliminary data.</text>
</comment>
<keyword evidence="4" id="KW-0804">Transcription</keyword>
<dbReference type="EMBL" id="BSYR01000035">
    <property type="protein sequence ID" value="GMI99988.1"/>
    <property type="molecule type" value="Genomic_DNA"/>
</dbReference>
<evidence type="ECO:0000259" key="7">
    <source>
        <dbReference type="PROSITE" id="PS50811"/>
    </source>
</evidence>
<keyword evidence="3" id="KW-0238">DNA-binding</keyword>
<evidence type="ECO:0000256" key="3">
    <source>
        <dbReference type="ARBA" id="ARBA00023125"/>
    </source>
</evidence>
<name>A0A9W7IRI7_HIBTR</name>
<keyword evidence="9" id="KW-1185">Reference proteome</keyword>
<keyword evidence="2" id="KW-0805">Transcription regulation</keyword>
<dbReference type="Pfam" id="PF03106">
    <property type="entry name" value="WRKY"/>
    <property type="match status" value="1"/>
</dbReference>
<feature type="compositionally biased region" description="Basic and acidic residues" evidence="6">
    <location>
        <begin position="166"/>
        <end position="188"/>
    </location>
</feature>
<dbReference type="InterPro" id="IPR044810">
    <property type="entry name" value="WRKY_plant"/>
</dbReference>
<dbReference type="Gene3D" id="2.20.25.80">
    <property type="entry name" value="WRKY domain"/>
    <property type="match status" value="1"/>
</dbReference>
<dbReference type="OrthoDB" id="1912868at2759"/>
<dbReference type="PANTHER" id="PTHR31429:SF86">
    <property type="entry name" value="WRKY TRANSCRIPTION FACTOR 61-RELATED"/>
    <property type="match status" value="1"/>
</dbReference>
<dbReference type="Proteomes" id="UP001165190">
    <property type="component" value="Unassembled WGS sequence"/>
</dbReference>
<gene>
    <name evidence="8" type="ORF">HRI_003668100</name>
</gene>
<evidence type="ECO:0000256" key="5">
    <source>
        <dbReference type="ARBA" id="ARBA00023242"/>
    </source>
</evidence>
<accession>A0A9W7IRI7</accession>
<feature type="compositionally biased region" description="Basic and acidic residues" evidence="6">
    <location>
        <begin position="50"/>
        <end position="62"/>
    </location>
</feature>
<evidence type="ECO:0000256" key="4">
    <source>
        <dbReference type="ARBA" id="ARBA00023163"/>
    </source>
</evidence>
<feature type="compositionally biased region" description="Low complexity" evidence="6">
    <location>
        <begin position="63"/>
        <end position="73"/>
    </location>
</feature>
<comment type="subcellular location">
    <subcellularLocation>
        <location evidence="1">Nucleus</location>
    </subcellularLocation>
</comment>
<dbReference type="AlphaFoldDB" id="A0A9W7IRI7"/>
<dbReference type="FunFam" id="2.20.25.80:FF:000002">
    <property type="entry name" value="probable WRKY transcription factor 31"/>
    <property type="match status" value="1"/>
</dbReference>
<feature type="compositionally biased region" description="Basic and acidic residues" evidence="6">
    <location>
        <begin position="89"/>
        <end position="113"/>
    </location>
</feature>
<dbReference type="PANTHER" id="PTHR31429">
    <property type="entry name" value="WRKY TRANSCRIPTION FACTOR 36-RELATED"/>
    <property type="match status" value="1"/>
</dbReference>
<dbReference type="GO" id="GO:0005634">
    <property type="term" value="C:nucleus"/>
    <property type="evidence" value="ECO:0007669"/>
    <property type="project" value="UniProtKB-SubCell"/>
</dbReference>
<feature type="compositionally biased region" description="Basic and acidic residues" evidence="6">
    <location>
        <begin position="198"/>
        <end position="207"/>
    </location>
</feature>
<evidence type="ECO:0000313" key="8">
    <source>
        <dbReference type="EMBL" id="GMI99988.1"/>
    </source>
</evidence>
<dbReference type="InterPro" id="IPR003657">
    <property type="entry name" value="WRKY_dom"/>
</dbReference>
<keyword evidence="5" id="KW-0539">Nucleus</keyword>
<evidence type="ECO:0000313" key="9">
    <source>
        <dbReference type="Proteomes" id="UP001165190"/>
    </source>
</evidence>
<dbReference type="PROSITE" id="PS50811">
    <property type="entry name" value="WRKY"/>
    <property type="match status" value="1"/>
</dbReference>
<evidence type="ECO:0000256" key="1">
    <source>
        <dbReference type="ARBA" id="ARBA00004123"/>
    </source>
</evidence>
<evidence type="ECO:0000256" key="2">
    <source>
        <dbReference type="ARBA" id="ARBA00023015"/>
    </source>
</evidence>
<dbReference type="InterPro" id="IPR036576">
    <property type="entry name" value="WRKY_dom_sf"/>
</dbReference>